<evidence type="ECO:0000313" key="1">
    <source>
        <dbReference type="EMBL" id="KAK7687252.1"/>
    </source>
</evidence>
<keyword evidence="2" id="KW-1185">Reference proteome</keyword>
<reference evidence="1 2" key="1">
    <citation type="submission" date="2022-09" db="EMBL/GenBank/DDBJ databases">
        <authorList>
            <person name="Palmer J.M."/>
        </authorList>
    </citation>
    <scope>NUCLEOTIDE SEQUENCE [LARGE SCALE GENOMIC DNA]</scope>
    <source>
        <strain evidence="1 2">DSM 7382</strain>
    </source>
</reference>
<protein>
    <submittedName>
        <fullName evidence="1">Uncharacterized protein</fullName>
    </submittedName>
</protein>
<sequence>MSAFYTNLDRRHEYDPPSLATTMVHTPDASPEILNKQKDPRVVKNGIMVVTVVSSEHPSDHGDDLVPKVSSTFQHTTLNILLKLALSGIGFRGQGILCPN</sequence>
<accession>A0AAW0GBG0</accession>
<comment type="caution">
    <text evidence="1">The sequence shown here is derived from an EMBL/GenBank/DDBJ whole genome shotgun (WGS) entry which is preliminary data.</text>
</comment>
<organism evidence="1 2">
    <name type="scientific">Cerrena zonata</name>
    <dbReference type="NCBI Taxonomy" id="2478898"/>
    <lineage>
        <taxon>Eukaryota</taxon>
        <taxon>Fungi</taxon>
        <taxon>Dikarya</taxon>
        <taxon>Basidiomycota</taxon>
        <taxon>Agaricomycotina</taxon>
        <taxon>Agaricomycetes</taxon>
        <taxon>Polyporales</taxon>
        <taxon>Cerrenaceae</taxon>
        <taxon>Cerrena</taxon>
    </lineage>
</organism>
<dbReference type="Proteomes" id="UP001385951">
    <property type="component" value="Unassembled WGS sequence"/>
</dbReference>
<proteinExistence type="predicted"/>
<dbReference type="EMBL" id="JASBNA010000014">
    <property type="protein sequence ID" value="KAK7687252.1"/>
    <property type="molecule type" value="Genomic_DNA"/>
</dbReference>
<dbReference type="AlphaFoldDB" id="A0AAW0GBG0"/>
<gene>
    <name evidence="1" type="ORF">QCA50_009757</name>
</gene>
<name>A0AAW0GBG0_9APHY</name>
<evidence type="ECO:0000313" key="2">
    <source>
        <dbReference type="Proteomes" id="UP001385951"/>
    </source>
</evidence>